<dbReference type="RefSeq" id="WP_186880353.1">
    <property type="nucleotide sequence ID" value="NZ_JACOGG010000004.1"/>
</dbReference>
<keyword evidence="8 9" id="KW-0131">Cell cycle</keyword>
<sequence>MWHDVRLMNNTANALFGLVLLALIASGVWWVIHRPMFTLTTIKVEGVNHAGLRHVNTLTIRNNAIPKLRGNFFTANLDSVRAAFESVPWVRKAAVQREWPNRLVISLDEHVALGTWGDQGKLLSVKGDVFTANLAEAEEDADLIAFAGPDGSEKEVLSQYMQFKNWFQKIGLEPDGVTYSGRYAWSVKLNNGMNVELGRVQDGDTLKNRVDRLMTVYPQLIASLQDSIESVDMRYPNGLALKSSHSAVGSKKQIKASGKT</sequence>
<evidence type="ECO:0000256" key="7">
    <source>
        <dbReference type="ARBA" id="ARBA00023136"/>
    </source>
</evidence>
<dbReference type="GO" id="GO:0043093">
    <property type="term" value="P:FtsZ-dependent cytokinesis"/>
    <property type="evidence" value="ECO:0007669"/>
    <property type="project" value="UniProtKB-UniRule"/>
</dbReference>
<keyword evidence="3 9" id="KW-0997">Cell inner membrane</keyword>
<dbReference type="PANTHER" id="PTHR35851">
    <property type="entry name" value="CELL DIVISION PROTEIN FTSQ"/>
    <property type="match status" value="1"/>
</dbReference>
<dbReference type="Pfam" id="PF08478">
    <property type="entry name" value="POTRA_1"/>
    <property type="match status" value="1"/>
</dbReference>
<feature type="transmembrane region" description="Helical" evidence="9">
    <location>
        <begin position="12"/>
        <end position="32"/>
    </location>
</feature>
<dbReference type="InterPro" id="IPR013685">
    <property type="entry name" value="POTRA_FtsQ_type"/>
</dbReference>
<evidence type="ECO:0000256" key="9">
    <source>
        <dbReference type="HAMAP-Rule" id="MF_00911"/>
    </source>
</evidence>
<dbReference type="HAMAP" id="MF_00911">
    <property type="entry name" value="FtsQ_subfam"/>
    <property type="match status" value="1"/>
</dbReference>
<evidence type="ECO:0000313" key="11">
    <source>
        <dbReference type="EMBL" id="MBC3934737.1"/>
    </source>
</evidence>
<dbReference type="InterPro" id="IPR005548">
    <property type="entry name" value="Cell_div_FtsQ/DivIB_C"/>
</dbReference>
<keyword evidence="4 9" id="KW-0132">Cell division</keyword>
<gene>
    <name evidence="9" type="primary">ftsQ</name>
    <name evidence="11" type="ORF">H8K47_05130</name>
</gene>
<evidence type="ECO:0000256" key="5">
    <source>
        <dbReference type="ARBA" id="ARBA00022692"/>
    </source>
</evidence>
<dbReference type="GO" id="GO:0032153">
    <property type="term" value="C:cell division site"/>
    <property type="evidence" value="ECO:0007669"/>
    <property type="project" value="UniProtKB-UniRule"/>
</dbReference>
<dbReference type="AlphaFoldDB" id="A0A923I1F6"/>
<evidence type="ECO:0000256" key="8">
    <source>
        <dbReference type="ARBA" id="ARBA00023306"/>
    </source>
</evidence>
<evidence type="ECO:0000256" key="6">
    <source>
        <dbReference type="ARBA" id="ARBA00022989"/>
    </source>
</evidence>
<proteinExistence type="inferred from homology"/>
<dbReference type="InterPro" id="IPR034746">
    <property type="entry name" value="POTRA"/>
</dbReference>
<evidence type="ECO:0000256" key="4">
    <source>
        <dbReference type="ARBA" id="ARBA00022618"/>
    </source>
</evidence>
<evidence type="ECO:0000256" key="1">
    <source>
        <dbReference type="ARBA" id="ARBA00004370"/>
    </source>
</evidence>
<dbReference type="PROSITE" id="PS51779">
    <property type="entry name" value="POTRA"/>
    <property type="match status" value="1"/>
</dbReference>
<comment type="caution">
    <text evidence="11">The sequence shown here is derived from an EMBL/GenBank/DDBJ whole genome shotgun (WGS) entry which is preliminary data.</text>
</comment>
<organism evidence="11 12">
    <name type="scientific">Undibacterium rugosum</name>
    <dbReference type="NCBI Taxonomy" id="2762291"/>
    <lineage>
        <taxon>Bacteria</taxon>
        <taxon>Pseudomonadati</taxon>
        <taxon>Pseudomonadota</taxon>
        <taxon>Betaproteobacteria</taxon>
        <taxon>Burkholderiales</taxon>
        <taxon>Oxalobacteraceae</taxon>
        <taxon>Undibacterium</taxon>
    </lineage>
</organism>
<evidence type="ECO:0000256" key="3">
    <source>
        <dbReference type="ARBA" id="ARBA00022519"/>
    </source>
</evidence>
<dbReference type="Proteomes" id="UP000612361">
    <property type="component" value="Unassembled WGS sequence"/>
</dbReference>
<evidence type="ECO:0000313" key="12">
    <source>
        <dbReference type="Proteomes" id="UP000612361"/>
    </source>
</evidence>
<dbReference type="InterPro" id="IPR026579">
    <property type="entry name" value="FtsQ"/>
</dbReference>
<dbReference type="Gene3D" id="3.10.20.310">
    <property type="entry name" value="membrane protein fhac"/>
    <property type="match status" value="1"/>
</dbReference>
<evidence type="ECO:0000259" key="10">
    <source>
        <dbReference type="PROSITE" id="PS51779"/>
    </source>
</evidence>
<keyword evidence="7 9" id="KW-0472">Membrane</keyword>
<accession>A0A923I1F6</accession>
<dbReference type="InterPro" id="IPR045335">
    <property type="entry name" value="FtsQ_C_sf"/>
</dbReference>
<feature type="domain" description="POTRA" evidence="10">
    <location>
        <begin position="37"/>
        <end position="110"/>
    </location>
</feature>
<comment type="subcellular location">
    <subcellularLocation>
        <location evidence="9">Cell inner membrane</location>
        <topology evidence="9">Single-pass type II membrane protein</topology>
    </subcellularLocation>
    <subcellularLocation>
        <location evidence="1">Membrane</location>
    </subcellularLocation>
    <text evidence="9">Localizes to the division septum.</text>
</comment>
<comment type="similarity">
    <text evidence="9">Belongs to the FtsQ/DivIB family. FtsQ subfamily.</text>
</comment>
<dbReference type="GO" id="GO:0005886">
    <property type="term" value="C:plasma membrane"/>
    <property type="evidence" value="ECO:0007669"/>
    <property type="project" value="UniProtKB-SubCell"/>
</dbReference>
<comment type="subunit">
    <text evidence="9">Part of a complex composed of FtsB, FtsL and FtsQ.</text>
</comment>
<dbReference type="Pfam" id="PF03799">
    <property type="entry name" value="FtsQ_DivIB_C"/>
    <property type="match status" value="1"/>
</dbReference>
<dbReference type="GO" id="GO:0090529">
    <property type="term" value="P:cell septum assembly"/>
    <property type="evidence" value="ECO:0007669"/>
    <property type="project" value="InterPro"/>
</dbReference>
<evidence type="ECO:0000256" key="2">
    <source>
        <dbReference type="ARBA" id="ARBA00022475"/>
    </source>
</evidence>
<comment type="function">
    <text evidence="9">Essential cell division protein. May link together the upstream cell division proteins, which are predominantly cytoplasmic, with the downstream cell division proteins, which are predominantly periplasmic. May control correct divisome assembly.</text>
</comment>
<keyword evidence="5 9" id="KW-0812">Transmembrane</keyword>
<reference evidence="11" key="1">
    <citation type="submission" date="2020-08" db="EMBL/GenBank/DDBJ databases">
        <title>Novel species isolated from subtropical streams in China.</title>
        <authorList>
            <person name="Lu H."/>
        </authorList>
    </citation>
    <scope>NUCLEOTIDE SEQUENCE</scope>
    <source>
        <strain evidence="11">CY7W</strain>
    </source>
</reference>
<protein>
    <recommendedName>
        <fullName evidence="9">Cell division protein FtsQ</fullName>
    </recommendedName>
</protein>
<dbReference type="PANTHER" id="PTHR35851:SF1">
    <property type="entry name" value="CELL DIVISION PROTEIN FTSQ"/>
    <property type="match status" value="1"/>
</dbReference>
<keyword evidence="2 9" id="KW-1003">Cell membrane</keyword>
<dbReference type="Gene3D" id="3.40.50.11690">
    <property type="entry name" value="Cell division protein FtsQ/DivIB"/>
    <property type="match status" value="1"/>
</dbReference>
<keyword evidence="6 9" id="KW-1133">Transmembrane helix</keyword>
<name>A0A923I1F6_9BURK</name>
<keyword evidence="12" id="KW-1185">Reference proteome</keyword>
<dbReference type="EMBL" id="JACOGG010000004">
    <property type="protein sequence ID" value="MBC3934737.1"/>
    <property type="molecule type" value="Genomic_DNA"/>
</dbReference>